<dbReference type="GO" id="GO:0004497">
    <property type="term" value="F:monooxygenase activity"/>
    <property type="evidence" value="ECO:0007669"/>
    <property type="project" value="UniProtKB-KW"/>
</dbReference>
<dbReference type="OrthoDB" id="6912333at2"/>
<dbReference type="AlphaFoldDB" id="A0A1E5IQU7"/>
<evidence type="ECO:0000313" key="3">
    <source>
        <dbReference type="EMBL" id="OEG72944.1"/>
    </source>
</evidence>
<evidence type="ECO:0000313" key="5">
    <source>
        <dbReference type="Proteomes" id="UP000773469"/>
    </source>
</evidence>
<dbReference type="RefSeq" id="WP_069671968.1">
    <property type="nucleotide sequence ID" value="NZ_BPEU01000012.1"/>
</dbReference>
<dbReference type="Proteomes" id="UP000095230">
    <property type="component" value="Unassembled WGS sequence"/>
</dbReference>
<comment type="caution">
    <text evidence="3">The sequence shown here is derived from an EMBL/GenBank/DDBJ whole genome shotgun (WGS) entry which is preliminary data.</text>
</comment>
<keyword evidence="5" id="KW-1185">Reference proteome</keyword>
<dbReference type="InterPro" id="IPR011008">
    <property type="entry name" value="Dimeric_a/b-barrel"/>
</dbReference>
<dbReference type="Gene3D" id="3.30.70.100">
    <property type="match status" value="1"/>
</dbReference>
<dbReference type="Proteomes" id="UP000773469">
    <property type="component" value="Unassembled WGS sequence"/>
</dbReference>
<gene>
    <name evidence="3" type="ORF">BEL05_11855</name>
    <name evidence="2" type="ORF">TUM3794_18830</name>
</gene>
<reference evidence="2 5" key="2">
    <citation type="submission" date="2021-05" db="EMBL/GenBank/DDBJ databases">
        <title>Molecular characterization for Shewanella algae harboring chromosomal blaOXA-55-like strains isolated from clinical and environment sample.</title>
        <authorList>
            <person name="Ohama Y."/>
            <person name="Aoki K."/>
            <person name="Harada S."/>
            <person name="Moriya K."/>
            <person name="Ishii Y."/>
            <person name="Tateda K."/>
        </authorList>
    </citation>
    <scope>NUCLEOTIDE SEQUENCE [LARGE SCALE GENOMIC DNA]</scope>
    <source>
        <strain evidence="2 5">MBTL60-118</strain>
    </source>
</reference>
<evidence type="ECO:0000313" key="2">
    <source>
        <dbReference type="EMBL" id="GIU40591.1"/>
    </source>
</evidence>
<dbReference type="SUPFAM" id="SSF54909">
    <property type="entry name" value="Dimeric alpha+beta barrel"/>
    <property type="match status" value="1"/>
</dbReference>
<dbReference type="EMBL" id="BPEU01000012">
    <property type="protein sequence ID" value="GIU40591.1"/>
    <property type="molecule type" value="Genomic_DNA"/>
</dbReference>
<name>A0A1E5IQU7_SHECO</name>
<dbReference type="InterPro" id="IPR007138">
    <property type="entry name" value="ABM_dom"/>
</dbReference>
<protein>
    <submittedName>
        <fullName evidence="3">Antibiotic biosynthesis monooxygenase</fullName>
    </submittedName>
</protein>
<organism evidence="3 4">
    <name type="scientific">Shewanella colwelliana</name>
    <name type="common">Alteromonas colwelliana</name>
    <dbReference type="NCBI Taxonomy" id="23"/>
    <lineage>
        <taxon>Bacteria</taxon>
        <taxon>Pseudomonadati</taxon>
        <taxon>Pseudomonadota</taxon>
        <taxon>Gammaproteobacteria</taxon>
        <taxon>Alteromonadales</taxon>
        <taxon>Shewanellaceae</taxon>
        <taxon>Shewanella</taxon>
    </lineage>
</organism>
<evidence type="ECO:0000313" key="4">
    <source>
        <dbReference type="Proteomes" id="UP000095230"/>
    </source>
</evidence>
<sequence>MSSRVFVIAQFRPKAGKEAQLFEVLKALEPDALREQGCIQYILTRQIDHPSATRTDYPIVFNEIWNDGESWAAHGRRKQIQHFFDTQVAAADGLVDDAIVTAYTDEGYDYDAPIFL</sequence>
<proteinExistence type="predicted"/>
<dbReference type="PROSITE" id="PS51725">
    <property type="entry name" value="ABM"/>
    <property type="match status" value="1"/>
</dbReference>
<accession>A0A1E5IQU7</accession>
<dbReference type="EMBL" id="MCBT01000046">
    <property type="protein sequence ID" value="OEG72944.1"/>
    <property type="molecule type" value="Genomic_DNA"/>
</dbReference>
<keyword evidence="3" id="KW-0503">Monooxygenase</keyword>
<evidence type="ECO:0000259" key="1">
    <source>
        <dbReference type="PROSITE" id="PS51725"/>
    </source>
</evidence>
<keyword evidence="3" id="KW-0560">Oxidoreductase</keyword>
<dbReference type="Pfam" id="PF03992">
    <property type="entry name" value="ABM"/>
    <property type="match status" value="1"/>
</dbReference>
<reference evidence="3 4" key="1">
    <citation type="submission" date="2016-07" db="EMBL/GenBank/DDBJ databases">
        <title>Whole-genome of two Shewanella species isolated from a digestive organ of sea cucumber Apostichopus japonicus Selenka 1867.</title>
        <authorList>
            <person name="Hong H.-H."/>
            <person name="Choi H."/>
            <person name="Cheon S."/>
            <person name="Oh J.-S."/>
            <person name="Lee H.-G."/>
            <person name="Park C."/>
        </authorList>
    </citation>
    <scope>NUCLEOTIDE SEQUENCE [LARGE SCALE GENOMIC DNA]</scope>
    <source>
        <strain evidence="3 4">CSB03KR</strain>
    </source>
</reference>
<dbReference type="STRING" id="23.BEL05_11855"/>
<feature type="domain" description="ABM" evidence="1">
    <location>
        <begin position="5"/>
        <end position="103"/>
    </location>
</feature>